<sequence>MTLIALAFTAPLNPPSTPASERLTRAQLQAGLHRKVRFPQEFIPAIEACEVLSDKDNVVERHAIFKPGYHKKDTIEKVRTWGDVWHDFENDDGTVIRNIVSEDTKGDGEIYVTFTFEFRIPNLKEDTPEYEEQKKKLEAMGRSGVDGTIQTIRTMVKDGRIKV</sequence>
<organism evidence="1 2">
    <name type="scientific">Periconia macrospinosa</name>
    <dbReference type="NCBI Taxonomy" id="97972"/>
    <lineage>
        <taxon>Eukaryota</taxon>
        <taxon>Fungi</taxon>
        <taxon>Dikarya</taxon>
        <taxon>Ascomycota</taxon>
        <taxon>Pezizomycotina</taxon>
        <taxon>Dothideomycetes</taxon>
        <taxon>Pleosporomycetidae</taxon>
        <taxon>Pleosporales</taxon>
        <taxon>Massarineae</taxon>
        <taxon>Periconiaceae</taxon>
        <taxon>Periconia</taxon>
    </lineage>
</organism>
<name>A0A2V1EER8_9PLEO</name>
<keyword evidence="2" id="KW-1185">Reference proteome</keyword>
<gene>
    <name evidence="1" type="ORF">DM02DRAFT_511647</name>
</gene>
<dbReference type="OrthoDB" id="2320332at2759"/>
<dbReference type="Gene3D" id="3.30.530.20">
    <property type="match status" value="1"/>
</dbReference>
<protein>
    <submittedName>
        <fullName evidence="1">DUF1857-domain-containing protein</fullName>
    </submittedName>
</protein>
<dbReference type="Pfam" id="PF08982">
    <property type="entry name" value="AtaL"/>
    <property type="match status" value="1"/>
</dbReference>
<proteinExistence type="predicted"/>
<dbReference type="InterPro" id="IPR023393">
    <property type="entry name" value="START-like_dom_sf"/>
</dbReference>
<dbReference type="SUPFAM" id="SSF55961">
    <property type="entry name" value="Bet v1-like"/>
    <property type="match status" value="1"/>
</dbReference>
<dbReference type="InterPro" id="IPR015075">
    <property type="entry name" value="AtaL"/>
</dbReference>
<evidence type="ECO:0000313" key="2">
    <source>
        <dbReference type="Proteomes" id="UP000244855"/>
    </source>
</evidence>
<dbReference type="STRING" id="97972.A0A2V1EER8"/>
<dbReference type="Proteomes" id="UP000244855">
    <property type="component" value="Unassembled WGS sequence"/>
</dbReference>
<accession>A0A2V1EER8</accession>
<evidence type="ECO:0000313" key="1">
    <source>
        <dbReference type="EMBL" id="PVI07805.1"/>
    </source>
</evidence>
<reference evidence="1 2" key="1">
    <citation type="journal article" date="2018" name="Sci. Rep.">
        <title>Comparative genomics provides insights into the lifestyle and reveals functional heterogeneity of dark septate endophytic fungi.</title>
        <authorList>
            <person name="Knapp D.G."/>
            <person name="Nemeth J.B."/>
            <person name="Barry K."/>
            <person name="Hainaut M."/>
            <person name="Henrissat B."/>
            <person name="Johnson J."/>
            <person name="Kuo A."/>
            <person name="Lim J.H.P."/>
            <person name="Lipzen A."/>
            <person name="Nolan M."/>
            <person name="Ohm R.A."/>
            <person name="Tamas L."/>
            <person name="Grigoriev I.V."/>
            <person name="Spatafora J.W."/>
            <person name="Nagy L.G."/>
            <person name="Kovacs G.M."/>
        </authorList>
    </citation>
    <scope>NUCLEOTIDE SEQUENCE [LARGE SCALE GENOMIC DNA]</scope>
    <source>
        <strain evidence="1 2">DSE2036</strain>
    </source>
</reference>
<dbReference type="AlphaFoldDB" id="A0A2V1EER8"/>
<dbReference type="EMBL" id="KZ805302">
    <property type="protein sequence ID" value="PVI07805.1"/>
    <property type="molecule type" value="Genomic_DNA"/>
</dbReference>